<evidence type="ECO:0000313" key="3">
    <source>
        <dbReference type="EMBL" id="SEP25185.1"/>
    </source>
</evidence>
<protein>
    <recommendedName>
        <fullName evidence="5">DUF4760 domain-containing protein</fullName>
    </recommendedName>
</protein>
<accession>A0A1H8WBZ8</accession>
<organism evidence="3 4">
    <name type="scientific">Halogranum amylolyticum</name>
    <dbReference type="NCBI Taxonomy" id="660520"/>
    <lineage>
        <taxon>Archaea</taxon>
        <taxon>Methanobacteriati</taxon>
        <taxon>Methanobacteriota</taxon>
        <taxon>Stenosarchaea group</taxon>
        <taxon>Halobacteria</taxon>
        <taxon>Halobacteriales</taxon>
        <taxon>Haloferacaceae</taxon>
    </lineage>
</organism>
<evidence type="ECO:0000256" key="1">
    <source>
        <dbReference type="SAM" id="MobiDB-lite"/>
    </source>
</evidence>
<reference evidence="4" key="1">
    <citation type="submission" date="2016-10" db="EMBL/GenBank/DDBJ databases">
        <authorList>
            <person name="Varghese N."/>
            <person name="Submissions S."/>
        </authorList>
    </citation>
    <scope>NUCLEOTIDE SEQUENCE [LARGE SCALE GENOMIC DNA]</scope>
    <source>
        <strain evidence="4">CGMCC 1.10121</strain>
    </source>
</reference>
<sequence>MSESDIWFCGKAFRVVVSQTLLAAGLGGIVGAFGTYAVRLLRHRQRERTQQARLRRALIAEMATMTGLTRDRDKISPKELPTSHIVSTVVFENNSDKIGLLTESETEALIQFYSYAHLVRTQLDYSRSLLFEANHPEHLDFSHFHDNIKKLEALWEATLKELLANSSEMNEVELPNGDGVISPHKGTSSTDS</sequence>
<dbReference type="RefSeq" id="WP_170864932.1">
    <property type="nucleotide sequence ID" value="NZ_FODV01000027.1"/>
</dbReference>
<proteinExistence type="predicted"/>
<name>A0A1H8WBZ8_9EURY</name>
<keyword evidence="4" id="KW-1185">Reference proteome</keyword>
<feature type="region of interest" description="Disordered" evidence="1">
    <location>
        <begin position="172"/>
        <end position="192"/>
    </location>
</feature>
<evidence type="ECO:0000256" key="2">
    <source>
        <dbReference type="SAM" id="Phobius"/>
    </source>
</evidence>
<gene>
    <name evidence="3" type="ORF">SAMN04487948_1275</name>
</gene>
<keyword evidence="2" id="KW-0472">Membrane</keyword>
<evidence type="ECO:0000313" key="4">
    <source>
        <dbReference type="Proteomes" id="UP000199126"/>
    </source>
</evidence>
<dbReference type="AlphaFoldDB" id="A0A1H8WBZ8"/>
<feature type="transmembrane region" description="Helical" evidence="2">
    <location>
        <begin position="20"/>
        <end position="41"/>
    </location>
</feature>
<dbReference type="EMBL" id="FODV01000027">
    <property type="protein sequence ID" value="SEP25185.1"/>
    <property type="molecule type" value="Genomic_DNA"/>
</dbReference>
<keyword evidence="2" id="KW-0812">Transmembrane</keyword>
<dbReference type="Proteomes" id="UP000199126">
    <property type="component" value="Unassembled WGS sequence"/>
</dbReference>
<keyword evidence="2" id="KW-1133">Transmembrane helix</keyword>
<evidence type="ECO:0008006" key="5">
    <source>
        <dbReference type="Google" id="ProtNLM"/>
    </source>
</evidence>